<dbReference type="InterPro" id="IPR003439">
    <property type="entry name" value="ABC_transporter-like_ATP-bd"/>
</dbReference>
<keyword evidence="4" id="KW-0812">Transmembrane</keyword>
<organism evidence="9 10">
    <name type="scientific">Parageobacillus toebii NBRC 107807</name>
    <dbReference type="NCBI Taxonomy" id="1223503"/>
    <lineage>
        <taxon>Bacteria</taxon>
        <taxon>Bacillati</taxon>
        <taxon>Bacillota</taxon>
        <taxon>Bacilli</taxon>
        <taxon>Bacillales</taxon>
        <taxon>Anoxybacillaceae</taxon>
        <taxon>Parageobacillus</taxon>
    </lineage>
</organism>
<keyword evidence="2" id="KW-0813">Transport</keyword>
<proteinExistence type="predicted"/>
<dbReference type="Pfam" id="PF00664">
    <property type="entry name" value="ABC_membrane"/>
    <property type="match status" value="1"/>
</dbReference>
<dbReference type="PROSITE" id="PS00211">
    <property type="entry name" value="ABC_TRANSPORTER_1"/>
    <property type="match status" value="1"/>
</dbReference>
<dbReference type="GO" id="GO:0005524">
    <property type="term" value="F:ATP binding"/>
    <property type="evidence" value="ECO:0007669"/>
    <property type="project" value="UniProtKB-KW"/>
</dbReference>
<evidence type="ECO:0000256" key="7">
    <source>
        <dbReference type="ARBA" id="ARBA00022989"/>
    </source>
</evidence>
<name>A0A6G9J2R0_9BACL</name>
<evidence type="ECO:0000256" key="3">
    <source>
        <dbReference type="ARBA" id="ARBA00022475"/>
    </source>
</evidence>
<dbReference type="SUPFAM" id="SSF90123">
    <property type="entry name" value="ABC transporter transmembrane region"/>
    <property type="match status" value="1"/>
</dbReference>
<accession>A0A6G9J2R0</accession>
<dbReference type="CDD" id="cd03249">
    <property type="entry name" value="ABC_MTABC3_MDL1_MDL2"/>
    <property type="match status" value="1"/>
</dbReference>
<dbReference type="RefSeq" id="WP_062755924.1">
    <property type="nucleotide sequence ID" value="NZ_BDAQ01000014.1"/>
</dbReference>
<keyword evidence="10" id="KW-1185">Reference proteome</keyword>
<dbReference type="PANTHER" id="PTHR43394">
    <property type="entry name" value="ATP-DEPENDENT PERMEASE MDL1, MITOCHONDRIAL"/>
    <property type="match status" value="1"/>
</dbReference>
<dbReference type="InterPro" id="IPR011527">
    <property type="entry name" value="ABC1_TM_dom"/>
</dbReference>
<dbReference type="FunFam" id="3.40.50.300:FF:000221">
    <property type="entry name" value="Multidrug ABC transporter ATP-binding protein"/>
    <property type="match status" value="1"/>
</dbReference>
<evidence type="ECO:0000256" key="4">
    <source>
        <dbReference type="ARBA" id="ARBA00022692"/>
    </source>
</evidence>
<reference evidence="9 10" key="1">
    <citation type="submission" date="2020-08" db="EMBL/GenBank/DDBJ databases">
        <title>Genomic Encyclopedia of Type Strains, Phase IV (KMG-IV): sequencing the most valuable type-strain genomes for metagenomic binning, comparative biology and taxonomic classification.</title>
        <authorList>
            <person name="Goeker M."/>
        </authorList>
    </citation>
    <scope>NUCLEOTIDE SEQUENCE [LARGE SCALE GENOMIC DNA]</scope>
    <source>
        <strain evidence="9 10">DSM 14590</strain>
    </source>
</reference>
<dbReference type="GO" id="GO:0016887">
    <property type="term" value="F:ATP hydrolysis activity"/>
    <property type="evidence" value="ECO:0007669"/>
    <property type="project" value="InterPro"/>
</dbReference>
<dbReference type="InterPro" id="IPR027417">
    <property type="entry name" value="P-loop_NTPase"/>
</dbReference>
<dbReference type="PROSITE" id="PS50893">
    <property type="entry name" value="ABC_TRANSPORTER_2"/>
    <property type="match status" value="1"/>
</dbReference>
<protein>
    <submittedName>
        <fullName evidence="9">ATP-binding cassette subfamily B protein AbcA/BmrA</fullName>
    </submittedName>
</protein>
<dbReference type="EMBL" id="JACICZ010000005">
    <property type="protein sequence ID" value="MBB3868741.1"/>
    <property type="molecule type" value="Genomic_DNA"/>
</dbReference>
<keyword evidence="6 9" id="KW-0067">ATP-binding</keyword>
<keyword evidence="3" id="KW-1003">Cell membrane</keyword>
<dbReference type="InterPro" id="IPR036640">
    <property type="entry name" value="ABC1_TM_sf"/>
</dbReference>
<dbReference type="GO" id="GO:0015421">
    <property type="term" value="F:ABC-type oligopeptide transporter activity"/>
    <property type="evidence" value="ECO:0007669"/>
    <property type="project" value="TreeGrafter"/>
</dbReference>
<evidence type="ECO:0000256" key="8">
    <source>
        <dbReference type="ARBA" id="ARBA00023136"/>
    </source>
</evidence>
<comment type="caution">
    <text evidence="9">The sequence shown here is derived from an EMBL/GenBank/DDBJ whole genome shotgun (WGS) entry which is preliminary data.</text>
</comment>
<dbReference type="PANTHER" id="PTHR43394:SF1">
    <property type="entry name" value="ATP-BINDING CASSETTE SUB-FAMILY B MEMBER 10, MITOCHONDRIAL"/>
    <property type="match status" value="1"/>
</dbReference>
<dbReference type="AlphaFoldDB" id="A0A6G9J2R0"/>
<keyword evidence="8" id="KW-0472">Membrane</keyword>
<dbReference type="InterPro" id="IPR003593">
    <property type="entry name" value="AAA+_ATPase"/>
</dbReference>
<gene>
    <name evidence="9" type="ORF">HNR78_001626</name>
</gene>
<dbReference type="CDD" id="cd18551">
    <property type="entry name" value="ABC_6TM_LmrA_like"/>
    <property type="match status" value="1"/>
</dbReference>
<dbReference type="SMART" id="SM00382">
    <property type="entry name" value="AAA"/>
    <property type="match status" value="1"/>
</dbReference>
<dbReference type="Proteomes" id="UP000613002">
    <property type="component" value="Unassembled WGS sequence"/>
</dbReference>
<dbReference type="InterPro" id="IPR017871">
    <property type="entry name" value="ABC_transporter-like_CS"/>
</dbReference>
<sequence>MKKNRDMPIDNWQSFWELIKSTNPPKWVFVTAITLSLIETGVGLIVPWFTKSLVDQIAASTVEPSIIILLAASFILQTITSGFSYYFLTYIGEYVVAAIRKKVWNQVLLLPISFFDNHQSGETMSRITQDTNTVKMLITQHLVTFLTGLISVGGAVSILLIIDWKMTLMMVTAVPVSILILWPLGQKMYKISKATQDEMASFSANLGRVLSDIRLVKAYCAEKEEQKNGELGIFHLFQFGLKEARIQAVISPFMTFVMMLVLVVLIGYGGVRVASGTLSSGSLVAIIIYMVQIVVPFSQMAVFFTSFQKAMGATERIQRILSLEKEPSGSLPVVQNPEQYIHFRNVSFSYKKGEPVLKQVTLTIPSGKTTAIVGPSGSGKTTLFALLERFYTPDEGEILLGETNIEDFDLHSWRSQISYVSQESPMMSGTIRDNICYGLNRDVTDEEIERAAKLANAAEFIERLPNGYLTEVGERGIKLSGGQRQRIAIARALIRNPKILLLDEATSNLDSSSEVLVQKALQRLMEGRTTLVIAHRLSTVVNADQIVVLENGTITGVGTHNELLQTHPLYRELAEQQFQTISE</sequence>
<dbReference type="Gene3D" id="3.40.50.300">
    <property type="entry name" value="P-loop containing nucleotide triphosphate hydrolases"/>
    <property type="match status" value="1"/>
</dbReference>
<dbReference type="Pfam" id="PF00005">
    <property type="entry name" value="ABC_tran"/>
    <property type="match status" value="1"/>
</dbReference>
<evidence type="ECO:0000256" key="6">
    <source>
        <dbReference type="ARBA" id="ARBA00022840"/>
    </source>
</evidence>
<dbReference type="FunFam" id="1.20.1560.10:FF:000011">
    <property type="entry name" value="Multidrug ABC transporter ATP-binding protein"/>
    <property type="match status" value="1"/>
</dbReference>
<dbReference type="PROSITE" id="PS50929">
    <property type="entry name" value="ABC_TM1F"/>
    <property type="match status" value="1"/>
</dbReference>
<keyword evidence="5" id="KW-0547">Nucleotide-binding</keyword>
<comment type="subcellular location">
    <subcellularLocation>
        <location evidence="1">Cell membrane</location>
        <topology evidence="1">Multi-pass membrane protein</topology>
    </subcellularLocation>
</comment>
<evidence type="ECO:0000313" key="9">
    <source>
        <dbReference type="EMBL" id="MBB3868741.1"/>
    </source>
</evidence>
<dbReference type="Gene3D" id="1.20.1560.10">
    <property type="entry name" value="ABC transporter type 1, transmembrane domain"/>
    <property type="match status" value="1"/>
</dbReference>
<evidence type="ECO:0000256" key="5">
    <source>
        <dbReference type="ARBA" id="ARBA00022741"/>
    </source>
</evidence>
<dbReference type="GO" id="GO:0005886">
    <property type="term" value="C:plasma membrane"/>
    <property type="evidence" value="ECO:0007669"/>
    <property type="project" value="UniProtKB-SubCell"/>
</dbReference>
<evidence type="ECO:0000256" key="2">
    <source>
        <dbReference type="ARBA" id="ARBA00022448"/>
    </source>
</evidence>
<evidence type="ECO:0000256" key="1">
    <source>
        <dbReference type="ARBA" id="ARBA00004651"/>
    </source>
</evidence>
<keyword evidence="7" id="KW-1133">Transmembrane helix</keyword>
<dbReference type="SUPFAM" id="SSF52540">
    <property type="entry name" value="P-loop containing nucleoside triphosphate hydrolases"/>
    <property type="match status" value="1"/>
</dbReference>
<evidence type="ECO:0000313" key="10">
    <source>
        <dbReference type="Proteomes" id="UP000613002"/>
    </source>
</evidence>
<dbReference type="InterPro" id="IPR039421">
    <property type="entry name" value="Type_1_exporter"/>
</dbReference>